<proteinExistence type="predicted"/>
<dbReference type="GO" id="GO:0003677">
    <property type="term" value="F:DNA binding"/>
    <property type="evidence" value="ECO:0007669"/>
    <property type="project" value="UniProtKB-KW"/>
</dbReference>
<dbReference type="InterPro" id="IPR001647">
    <property type="entry name" value="HTH_TetR"/>
</dbReference>
<dbReference type="AlphaFoldDB" id="A0A833H5H1"/>
<reference evidence="3 4" key="1">
    <citation type="submission" date="2019-10" db="EMBL/GenBank/DDBJ databases">
        <title>Extracellular Electron Transfer in a Candidatus Methanoperedens spp. Enrichment Culture.</title>
        <authorList>
            <person name="Berger S."/>
            <person name="Rangel Shaw D."/>
            <person name="Berben T."/>
            <person name="In 'T Zandt M."/>
            <person name="Frank J."/>
            <person name="Reimann J."/>
            <person name="Jetten M.S.M."/>
            <person name="Welte C.U."/>
        </authorList>
    </citation>
    <scope>NUCLEOTIDE SEQUENCE [LARGE SCALE GENOMIC DNA]</scope>
    <source>
        <strain evidence="3">SB12</strain>
    </source>
</reference>
<dbReference type="Proteomes" id="UP000460298">
    <property type="component" value="Unassembled WGS sequence"/>
</dbReference>
<dbReference type="InterPro" id="IPR009057">
    <property type="entry name" value="Homeodomain-like_sf"/>
</dbReference>
<evidence type="ECO:0000256" key="1">
    <source>
        <dbReference type="ARBA" id="ARBA00023125"/>
    </source>
</evidence>
<gene>
    <name evidence="3" type="ORF">F9K24_01720</name>
</gene>
<feature type="domain" description="HTH tetR-type" evidence="2">
    <location>
        <begin position="31"/>
        <end position="74"/>
    </location>
</feature>
<sequence>MQTTVFQRYAEEDLSEFSVRDIKYARARLGLLDALLEELQHSPIHQIRVRDLCRRAEVSESAFFNYYPQKDDLLFLFVRLWSIDAALFNRSTPSGLEMLRGFYNYTGRIAEQHPYLMKELLSYQARTDIPGRAQFVPPLRPCEKVMVFGRVPGMEDISDLGIRGLIQLGLTDAIRQGELPAIDLEQAMISVGSVFFGVAGLLASRDFQGLPEAYARSLRIVFSGLGAGS</sequence>
<accession>A0A833H5H1</accession>
<name>A0A833H5H1_9LEPT</name>
<dbReference type="Gene3D" id="1.10.357.10">
    <property type="entry name" value="Tetracycline Repressor, domain 2"/>
    <property type="match status" value="1"/>
</dbReference>
<protein>
    <submittedName>
        <fullName evidence="3">Helix-turn-helix transcriptional regulator</fullName>
    </submittedName>
</protein>
<organism evidence="3 4">
    <name type="scientific">Leptonema illini</name>
    <dbReference type="NCBI Taxonomy" id="183"/>
    <lineage>
        <taxon>Bacteria</taxon>
        <taxon>Pseudomonadati</taxon>
        <taxon>Spirochaetota</taxon>
        <taxon>Spirochaetia</taxon>
        <taxon>Leptospirales</taxon>
        <taxon>Leptospiraceae</taxon>
        <taxon>Leptonema</taxon>
    </lineage>
</organism>
<evidence type="ECO:0000313" key="3">
    <source>
        <dbReference type="EMBL" id="KAB2935472.1"/>
    </source>
</evidence>
<dbReference type="SUPFAM" id="SSF46689">
    <property type="entry name" value="Homeodomain-like"/>
    <property type="match status" value="1"/>
</dbReference>
<evidence type="ECO:0000259" key="2">
    <source>
        <dbReference type="Pfam" id="PF00440"/>
    </source>
</evidence>
<keyword evidence="1" id="KW-0238">DNA-binding</keyword>
<dbReference type="EMBL" id="WBUI01000001">
    <property type="protein sequence ID" value="KAB2935472.1"/>
    <property type="molecule type" value="Genomic_DNA"/>
</dbReference>
<dbReference type="Pfam" id="PF00440">
    <property type="entry name" value="TetR_N"/>
    <property type="match status" value="1"/>
</dbReference>
<comment type="caution">
    <text evidence="3">The sequence shown here is derived from an EMBL/GenBank/DDBJ whole genome shotgun (WGS) entry which is preliminary data.</text>
</comment>
<evidence type="ECO:0000313" key="4">
    <source>
        <dbReference type="Proteomes" id="UP000460298"/>
    </source>
</evidence>